<comment type="caution">
    <text evidence="5">The sequence shown here is derived from an EMBL/GenBank/DDBJ whole genome shotgun (WGS) entry which is preliminary data.</text>
</comment>
<feature type="region of interest" description="Disordered" evidence="3">
    <location>
        <begin position="128"/>
        <end position="223"/>
    </location>
</feature>
<evidence type="ECO:0000313" key="5">
    <source>
        <dbReference type="EMBL" id="KAL3290475.1"/>
    </source>
</evidence>
<keyword evidence="6" id="KW-1185">Reference proteome</keyword>
<keyword evidence="1" id="KW-0479">Metal-binding</keyword>
<keyword evidence="1" id="KW-0862">Zinc</keyword>
<name>A0ABD2PHM4_9CUCU</name>
<dbReference type="InterPro" id="IPR001878">
    <property type="entry name" value="Znf_CCHC"/>
</dbReference>
<feature type="compositionally biased region" description="Polar residues" evidence="3">
    <location>
        <begin position="141"/>
        <end position="187"/>
    </location>
</feature>
<dbReference type="Proteomes" id="UP001516400">
    <property type="component" value="Unassembled WGS sequence"/>
</dbReference>
<dbReference type="PROSITE" id="PS50158">
    <property type="entry name" value="ZF_CCHC"/>
    <property type="match status" value="1"/>
</dbReference>
<evidence type="ECO:0000259" key="4">
    <source>
        <dbReference type="PROSITE" id="PS50158"/>
    </source>
</evidence>
<evidence type="ECO:0000256" key="2">
    <source>
        <dbReference type="PROSITE-ProRule" id="PRU00182"/>
    </source>
</evidence>
<feature type="domain" description="CCHC-type" evidence="4">
    <location>
        <begin position="111"/>
        <end position="126"/>
    </location>
</feature>
<dbReference type="GO" id="GO:0003723">
    <property type="term" value="F:RNA binding"/>
    <property type="evidence" value="ECO:0007669"/>
    <property type="project" value="UniProtKB-KW"/>
</dbReference>
<dbReference type="SMART" id="SM00343">
    <property type="entry name" value="ZnF_C2HC"/>
    <property type="match status" value="1"/>
</dbReference>
<accession>A0ABD2PHM4</accession>
<keyword evidence="1" id="KW-0863">Zinc-finger</keyword>
<dbReference type="AlphaFoldDB" id="A0ABD2PHM4"/>
<evidence type="ECO:0000256" key="3">
    <source>
        <dbReference type="SAM" id="MobiDB-lite"/>
    </source>
</evidence>
<sequence length="325" mass="36636">MTNNRVCVYLANKNLVDRFMSDYGEITVNGEILKARKLISPADRIILSNVCPTIPHEILIDELLNLEFNHILSFRRQIFVNPDNIEIPESLVINYDNISYRIFLTRDGMNCFICKTSGHLAANCPSISENDKETDPDDNLSQDTNLTTQSNMETDTTTESRAPHNISQSTTSSIESPNISKRTLSEISSPSPSSAPKNEPQFMRPMINTPKKKKTDSKALAPPMNTSIPEMLEPAKDYISQHSNELPLNFEQLTNLIDNIGGSQFPIEIIRDYTTDFPSLISMLSNIHPLLVTKNIKSKITRLKNKLRKYIGQDLTDIESDCSQT</sequence>
<dbReference type="PROSITE" id="PS50889">
    <property type="entry name" value="S4"/>
    <property type="match status" value="1"/>
</dbReference>
<keyword evidence="2" id="KW-0694">RNA-binding</keyword>
<dbReference type="SUPFAM" id="SSF57756">
    <property type="entry name" value="Retrovirus zinc finger-like domains"/>
    <property type="match status" value="1"/>
</dbReference>
<proteinExistence type="predicted"/>
<dbReference type="GO" id="GO:0008270">
    <property type="term" value="F:zinc ion binding"/>
    <property type="evidence" value="ECO:0007669"/>
    <property type="project" value="UniProtKB-KW"/>
</dbReference>
<evidence type="ECO:0000313" key="6">
    <source>
        <dbReference type="Proteomes" id="UP001516400"/>
    </source>
</evidence>
<gene>
    <name evidence="5" type="ORF">HHI36_023816</name>
</gene>
<dbReference type="InterPro" id="IPR036875">
    <property type="entry name" value="Znf_CCHC_sf"/>
</dbReference>
<dbReference type="EMBL" id="JABFTP020000186">
    <property type="protein sequence ID" value="KAL3290475.1"/>
    <property type="molecule type" value="Genomic_DNA"/>
</dbReference>
<protein>
    <recommendedName>
        <fullName evidence="4">CCHC-type domain-containing protein</fullName>
    </recommendedName>
</protein>
<evidence type="ECO:0000256" key="1">
    <source>
        <dbReference type="PROSITE-ProRule" id="PRU00047"/>
    </source>
</evidence>
<organism evidence="5 6">
    <name type="scientific">Cryptolaemus montrouzieri</name>
    <dbReference type="NCBI Taxonomy" id="559131"/>
    <lineage>
        <taxon>Eukaryota</taxon>
        <taxon>Metazoa</taxon>
        <taxon>Ecdysozoa</taxon>
        <taxon>Arthropoda</taxon>
        <taxon>Hexapoda</taxon>
        <taxon>Insecta</taxon>
        <taxon>Pterygota</taxon>
        <taxon>Neoptera</taxon>
        <taxon>Endopterygota</taxon>
        <taxon>Coleoptera</taxon>
        <taxon>Polyphaga</taxon>
        <taxon>Cucujiformia</taxon>
        <taxon>Coccinelloidea</taxon>
        <taxon>Coccinellidae</taxon>
        <taxon>Scymninae</taxon>
        <taxon>Scymnini</taxon>
        <taxon>Cryptolaemus</taxon>
    </lineage>
</organism>
<reference evidence="5 6" key="1">
    <citation type="journal article" date="2021" name="BMC Biol.">
        <title>Horizontally acquired antibacterial genes associated with adaptive radiation of ladybird beetles.</title>
        <authorList>
            <person name="Li H.S."/>
            <person name="Tang X.F."/>
            <person name="Huang Y.H."/>
            <person name="Xu Z.Y."/>
            <person name="Chen M.L."/>
            <person name="Du X.Y."/>
            <person name="Qiu B.Y."/>
            <person name="Chen P.T."/>
            <person name="Zhang W."/>
            <person name="Slipinski A."/>
            <person name="Escalona H.E."/>
            <person name="Waterhouse R.M."/>
            <person name="Zwick A."/>
            <person name="Pang H."/>
        </authorList>
    </citation>
    <scope>NUCLEOTIDE SEQUENCE [LARGE SCALE GENOMIC DNA]</scope>
    <source>
        <strain evidence="5">SYSU2018</strain>
    </source>
</reference>